<dbReference type="InterPro" id="IPR010445">
    <property type="entry name" value="LapA_dom"/>
</dbReference>
<keyword evidence="2 5" id="KW-0812">Transmembrane</keyword>
<keyword evidence="4 5" id="KW-0472">Membrane</keyword>
<evidence type="ECO:0000313" key="7">
    <source>
        <dbReference type="EMBL" id="UXZ44327.1"/>
    </source>
</evidence>
<evidence type="ECO:0000256" key="3">
    <source>
        <dbReference type="ARBA" id="ARBA00022989"/>
    </source>
</evidence>
<dbReference type="EMBL" id="CP083803">
    <property type="protein sequence ID" value="UXZ44327.1"/>
    <property type="molecule type" value="Genomic_DNA"/>
</dbReference>
<dbReference type="GO" id="GO:0005886">
    <property type="term" value="C:plasma membrane"/>
    <property type="evidence" value="ECO:0007669"/>
    <property type="project" value="InterPro"/>
</dbReference>
<protein>
    <submittedName>
        <fullName evidence="7">LapA family protein</fullName>
    </submittedName>
</protein>
<keyword evidence="1" id="KW-1003">Cell membrane</keyword>
<evidence type="ECO:0000313" key="8">
    <source>
        <dbReference type="Proteomes" id="UP001209279"/>
    </source>
</evidence>
<evidence type="ECO:0000259" key="6">
    <source>
        <dbReference type="Pfam" id="PF06305"/>
    </source>
</evidence>
<sequence length="87" mass="9385">MRNLKRALAALFVLLLAAVVLFFVLENQQTVSLVMFGWSSPAMPVAVLVLMALIVGLVIGPVLGSYGLMRSKRRSRAQARQAVQSGS</sequence>
<evidence type="ECO:0000256" key="1">
    <source>
        <dbReference type="ARBA" id="ARBA00022475"/>
    </source>
</evidence>
<feature type="transmembrane region" description="Helical" evidence="5">
    <location>
        <begin position="7"/>
        <end position="25"/>
    </location>
</feature>
<reference evidence="7" key="1">
    <citation type="submission" date="2021-08" db="EMBL/GenBank/DDBJ databases">
        <authorList>
            <person name="Yaryura P.M."/>
            <person name="Bianco M.I."/>
            <person name="Morais C."/>
            <person name="Setubal J.C."/>
        </authorList>
    </citation>
    <scope>NUCLEOTIDE SEQUENCE</scope>
    <source>
        <strain evidence="7">AP1</strain>
    </source>
</reference>
<feature type="transmembrane region" description="Helical" evidence="5">
    <location>
        <begin position="45"/>
        <end position="68"/>
    </location>
</feature>
<gene>
    <name evidence="7" type="ORF">K7K07_19960</name>
</gene>
<keyword evidence="3 5" id="KW-1133">Transmembrane helix</keyword>
<evidence type="ECO:0000256" key="4">
    <source>
        <dbReference type="ARBA" id="ARBA00023136"/>
    </source>
</evidence>
<name>A0AAJ5MKJ8_9PSED</name>
<feature type="domain" description="Lipopolysaccharide assembly protein A" evidence="6">
    <location>
        <begin position="26"/>
        <end position="82"/>
    </location>
</feature>
<evidence type="ECO:0000256" key="5">
    <source>
        <dbReference type="SAM" id="Phobius"/>
    </source>
</evidence>
<evidence type="ECO:0000256" key="2">
    <source>
        <dbReference type="ARBA" id="ARBA00022692"/>
    </source>
</evidence>
<dbReference type="Pfam" id="PF06305">
    <property type="entry name" value="LapA_dom"/>
    <property type="match status" value="1"/>
</dbReference>
<dbReference type="AlphaFoldDB" id="A0AAJ5MKJ8"/>
<dbReference type="Proteomes" id="UP001209279">
    <property type="component" value="Chromosome"/>
</dbReference>
<dbReference type="RefSeq" id="WP_263158631.1">
    <property type="nucleotide sequence ID" value="NZ_CP083803.1"/>
</dbReference>
<accession>A0AAJ5MKJ8</accession>
<proteinExistence type="predicted"/>
<organism evidence="7 8">
    <name type="scientific">Pseudomonas soli</name>
    <dbReference type="NCBI Taxonomy" id="1306993"/>
    <lineage>
        <taxon>Bacteria</taxon>
        <taxon>Pseudomonadati</taxon>
        <taxon>Pseudomonadota</taxon>
        <taxon>Gammaproteobacteria</taxon>
        <taxon>Pseudomonadales</taxon>
        <taxon>Pseudomonadaceae</taxon>
        <taxon>Pseudomonas</taxon>
    </lineage>
</organism>